<evidence type="ECO:0000313" key="2">
    <source>
        <dbReference type="Proteomes" id="UP000632063"/>
    </source>
</evidence>
<gene>
    <name evidence="1" type="ORF">IG616_15650</name>
</gene>
<dbReference type="EMBL" id="JACYXI010000010">
    <property type="protein sequence ID" value="MBD8892976.1"/>
    <property type="molecule type" value="Genomic_DNA"/>
</dbReference>
<keyword evidence="2" id="KW-1185">Reference proteome</keyword>
<name>A0ABR9CRU1_9HYPH</name>
<protein>
    <submittedName>
        <fullName evidence="1">Uncharacterized protein</fullName>
    </submittedName>
</protein>
<comment type="caution">
    <text evidence="1">The sequence shown here is derived from an EMBL/GenBank/DDBJ whole genome shotgun (WGS) entry which is preliminary data.</text>
</comment>
<sequence>MSLAQALPETQRSRLAVYCYRRAHLRRLGLAIAACCSKRSLVEESGYAGELIHFQALNMEATLSGDRYLSPRSGKRPISLHSC</sequence>
<reference evidence="2" key="1">
    <citation type="submission" date="2020-09" db="EMBL/GenBank/DDBJ databases">
        <title>The genome sequence of strain Labrenzia suaedae 4C16A.</title>
        <authorList>
            <person name="Liu Y."/>
        </authorList>
    </citation>
    <scope>NUCLEOTIDE SEQUENCE [LARGE SCALE GENOMIC DNA]</scope>
    <source>
        <strain evidence="2">4C16A</strain>
    </source>
</reference>
<dbReference type="Proteomes" id="UP000632063">
    <property type="component" value="Unassembled WGS sequence"/>
</dbReference>
<reference evidence="1 2" key="2">
    <citation type="journal article" date="2021" name="Int. J. Syst. Evol. Microbiol.">
        <title>Roseibium litorale sp. nov., isolated from a tidal flat sediment and proposal for the reclassification of Labrenzia polysiphoniae as Roseibium polysiphoniae comb. nov.</title>
        <authorList>
            <person name="Liu Y."/>
            <person name="Pei T."/>
            <person name="Du J."/>
            <person name="Chao M."/>
            <person name="Deng M.R."/>
            <person name="Zhu H."/>
        </authorList>
    </citation>
    <scope>NUCLEOTIDE SEQUENCE [LARGE SCALE GENOMIC DNA]</scope>
    <source>
        <strain evidence="1 2">4C16A</strain>
    </source>
</reference>
<organism evidence="1 2">
    <name type="scientific">Roseibium litorale</name>
    <dbReference type="NCBI Taxonomy" id="2803841"/>
    <lineage>
        <taxon>Bacteria</taxon>
        <taxon>Pseudomonadati</taxon>
        <taxon>Pseudomonadota</taxon>
        <taxon>Alphaproteobacteria</taxon>
        <taxon>Hyphomicrobiales</taxon>
        <taxon>Stappiaceae</taxon>
        <taxon>Roseibium</taxon>
    </lineage>
</organism>
<proteinExistence type="predicted"/>
<evidence type="ECO:0000313" key="1">
    <source>
        <dbReference type="EMBL" id="MBD8892976.1"/>
    </source>
</evidence>
<accession>A0ABR9CRU1</accession>